<dbReference type="Gene3D" id="3.40.50.1820">
    <property type="entry name" value="alpha/beta hydrolase"/>
    <property type="match status" value="1"/>
</dbReference>
<evidence type="ECO:0000256" key="3">
    <source>
        <dbReference type="ARBA" id="ARBA00022651"/>
    </source>
</evidence>
<name>A0A382EEA4_9ZZZZ</name>
<keyword evidence="4" id="KW-0732">Signal</keyword>
<dbReference type="AlphaFoldDB" id="A0A382EEA4"/>
<reference evidence="8" key="1">
    <citation type="submission" date="2018-05" db="EMBL/GenBank/DDBJ databases">
        <authorList>
            <person name="Lanie J.A."/>
            <person name="Ng W.-L."/>
            <person name="Kazmierczak K.M."/>
            <person name="Andrzejewski T.M."/>
            <person name="Davidsen T.M."/>
            <person name="Wayne K.J."/>
            <person name="Tettelin H."/>
            <person name="Glass J.I."/>
            <person name="Rusch D."/>
            <person name="Podicherti R."/>
            <person name="Tsui H.-C.T."/>
            <person name="Winkler M.E."/>
        </authorList>
    </citation>
    <scope>NUCLEOTIDE SEQUENCE</scope>
</reference>
<dbReference type="PANTHER" id="PTHR38050">
    <property type="match status" value="1"/>
</dbReference>
<dbReference type="GO" id="GO:0030600">
    <property type="term" value="F:feruloyl esterase activity"/>
    <property type="evidence" value="ECO:0007669"/>
    <property type="project" value="InterPro"/>
</dbReference>
<dbReference type="PROSITE" id="PS51257">
    <property type="entry name" value="PROKAR_LIPOPROTEIN"/>
    <property type="match status" value="1"/>
</dbReference>
<accession>A0A382EEA4</accession>
<dbReference type="Pfam" id="PF00756">
    <property type="entry name" value="Esterase"/>
    <property type="match status" value="1"/>
</dbReference>
<evidence type="ECO:0008006" key="9">
    <source>
        <dbReference type="Google" id="ProtNLM"/>
    </source>
</evidence>
<evidence type="ECO:0000256" key="7">
    <source>
        <dbReference type="ARBA" id="ARBA00023326"/>
    </source>
</evidence>
<evidence type="ECO:0000256" key="6">
    <source>
        <dbReference type="ARBA" id="ARBA00023277"/>
    </source>
</evidence>
<proteinExistence type="predicted"/>
<dbReference type="InterPro" id="IPR029058">
    <property type="entry name" value="AB_hydrolase_fold"/>
</dbReference>
<evidence type="ECO:0000256" key="1">
    <source>
        <dbReference type="ARBA" id="ARBA00004613"/>
    </source>
</evidence>
<evidence type="ECO:0000256" key="2">
    <source>
        <dbReference type="ARBA" id="ARBA00022525"/>
    </source>
</evidence>
<dbReference type="PANTHER" id="PTHR38050:SF2">
    <property type="entry name" value="FERULOYL ESTERASE C-RELATED"/>
    <property type="match status" value="1"/>
</dbReference>
<dbReference type="InterPro" id="IPR043595">
    <property type="entry name" value="FaeB/C/D"/>
</dbReference>
<dbReference type="InterPro" id="IPR000801">
    <property type="entry name" value="Esterase-like"/>
</dbReference>
<sequence length="288" mass="32441">MRRKKLFPVLVLFVLFSACEEEEPSDKSPRFNHNGVERDYIFYKPDKLEQNAPLVFVLHGYTSNAETIQWYSGMNNMAEANGFAVCYPQGTPDYGGTTHWNARLNISQTNDIEFLSELAEFLQKEHNLDPGKTFVCGMSNGGYMSYTLACEAPEIFKAIASVTGTMSGYSWENCDPSEPVPVLQISGVDDKIVPIDGSMSAEGGWSGAPHMDKVIDQWSNLNSCTITDSVFLSEKTNAYYHRGCTEKHEVWYYKIEDWGHAWPDSYDNTGTNASEVIWLFFSNFLGTN</sequence>
<evidence type="ECO:0000256" key="5">
    <source>
        <dbReference type="ARBA" id="ARBA00022801"/>
    </source>
</evidence>
<keyword evidence="6" id="KW-0119">Carbohydrate metabolism</keyword>
<comment type="subcellular location">
    <subcellularLocation>
        <location evidence="1">Secreted</location>
    </subcellularLocation>
</comment>
<keyword evidence="5" id="KW-0378">Hydrolase</keyword>
<keyword evidence="2" id="KW-0964">Secreted</keyword>
<dbReference type="GO" id="GO:0005576">
    <property type="term" value="C:extracellular region"/>
    <property type="evidence" value="ECO:0007669"/>
    <property type="project" value="UniProtKB-SubCell"/>
</dbReference>
<gene>
    <name evidence="8" type="ORF">METZ01_LOCUS201137</name>
</gene>
<dbReference type="GO" id="GO:0045493">
    <property type="term" value="P:xylan catabolic process"/>
    <property type="evidence" value="ECO:0007669"/>
    <property type="project" value="UniProtKB-KW"/>
</dbReference>
<keyword evidence="3" id="KW-0858">Xylan degradation</keyword>
<evidence type="ECO:0000313" key="8">
    <source>
        <dbReference type="EMBL" id="SVB48283.1"/>
    </source>
</evidence>
<evidence type="ECO:0000256" key="4">
    <source>
        <dbReference type="ARBA" id="ARBA00022729"/>
    </source>
</evidence>
<keyword evidence="7" id="KW-0624">Polysaccharide degradation</keyword>
<organism evidence="8">
    <name type="scientific">marine metagenome</name>
    <dbReference type="NCBI Taxonomy" id="408172"/>
    <lineage>
        <taxon>unclassified sequences</taxon>
        <taxon>metagenomes</taxon>
        <taxon>ecological metagenomes</taxon>
    </lineage>
</organism>
<protein>
    <recommendedName>
        <fullName evidence="9">Esterase</fullName>
    </recommendedName>
</protein>
<dbReference type="SUPFAM" id="SSF53474">
    <property type="entry name" value="alpha/beta-Hydrolases"/>
    <property type="match status" value="1"/>
</dbReference>
<dbReference type="EMBL" id="UINC01043777">
    <property type="protein sequence ID" value="SVB48283.1"/>
    <property type="molecule type" value="Genomic_DNA"/>
</dbReference>